<sequence>MTKKRAERCTTCYGVTYLTRRMARSGARPRCYGLRVSSPMGAAESARAAMAPADEFGDISSIIVAGKTVTTEPSELDSDKIPLAGATGIIVAFEGSADDDVDVDGTGARHSLISWGQWRHATVRHLERQRHAVGALGDRMKWLATGSGLRELYRESSTFLGAYTSAMSAAGKEVQKLVKAAIDRLER</sequence>
<accession>A0A3P3XYN4</accession>
<gene>
    <name evidence="1" type="ORF">PLBR_LOCUS214</name>
</gene>
<dbReference type="AlphaFoldDB" id="A0A3P3XYN4"/>
<evidence type="ECO:0000313" key="2">
    <source>
        <dbReference type="Proteomes" id="UP000290189"/>
    </source>
</evidence>
<keyword evidence="1" id="KW-0496">Mitochondrion</keyword>
<evidence type="ECO:0000313" key="1">
    <source>
        <dbReference type="EMBL" id="SPQ92999.1"/>
    </source>
</evidence>
<geneLocation type="mitochondrion" evidence="1"/>
<protein>
    <submittedName>
        <fullName evidence="1">Uncharacterized protein</fullName>
    </submittedName>
</protein>
<proteinExistence type="predicted"/>
<name>A0A3P3XYN4_PLABS</name>
<organism evidence="1 2">
    <name type="scientific">Plasmodiophora brassicae</name>
    <name type="common">Clubroot disease agent</name>
    <dbReference type="NCBI Taxonomy" id="37360"/>
    <lineage>
        <taxon>Eukaryota</taxon>
        <taxon>Sar</taxon>
        <taxon>Rhizaria</taxon>
        <taxon>Endomyxa</taxon>
        <taxon>Phytomyxea</taxon>
        <taxon>Plasmodiophorida</taxon>
        <taxon>Plasmodiophoridae</taxon>
        <taxon>Plasmodiophora</taxon>
    </lineage>
</organism>
<reference evidence="1 2" key="1">
    <citation type="submission" date="2018-03" db="EMBL/GenBank/DDBJ databases">
        <authorList>
            <person name="Fogelqvist J."/>
        </authorList>
    </citation>
    <scope>NUCLEOTIDE SEQUENCE [LARGE SCALE GENOMIC DNA]</scope>
</reference>
<dbReference type="Proteomes" id="UP000290189">
    <property type="component" value="Unassembled WGS sequence"/>
</dbReference>
<dbReference type="EMBL" id="OVEO01000001">
    <property type="protein sequence ID" value="SPQ92999.1"/>
    <property type="molecule type" value="Genomic_DNA"/>
</dbReference>